<dbReference type="Proteomes" id="UP001054945">
    <property type="component" value="Unassembled WGS sequence"/>
</dbReference>
<sequence length="100" mass="11457">MVELASDFMDRNTPILGMMYASSFLNLAYTSQFLSLVMFAFSHVRRQNFSMQSRRSEIIRGLKVLPEQIKQVLELDSEVLKLSKEIIPSKICSSHGTAWL</sequence>
<keyword evidence="1" id="KW-0812">Transmembrane</keyword>
<keyword evidence="3" id="KW-1185">Reference proteome</keyword>
<proteinExistence type="predicted"/>
<dbReference type="EMBL" id="BPLR01017334">
    <property type="protein sequence ID" value="GIY90626.1"/>
    <property type="molecule type" value="Genomic_DNA"/>
</dbReference>
<name>A0AAV4X6V8_CAEEX</name>
<reference evidence="2 3" key="1">
    <citation type="submission" date="2021-06" db="EMBL/GenBank/DDBJ databases">
        <title>Caerostris extrusa draft genome.</title>
        <authorList>
            <person name="Kono N."/>
            <person name="Arakawa K."/>
        </authorList>
    </citation>
    <scope>NUCLEOTIDE SEQUENCE [LARGE SCALE GENOMIC DNA]</scope>
</reference>
<keyword evidence="1" id="KW-0472">Membrane</keyword>
<accession>A0AAV4X6V8</accession>
<evidence type="ECO:0000313" key="2">
    <source>
        <dbReference type="EMBL" id="GIY90626.1"/>
    </source>
</evidence>
<keyword evidence="1" id="KW-1133">Transmembrane helix</keyword>
<dbReference type="AlphaFoldDB" id="A0AAV4X6V8"/>
<gene>
    <name evidence="2" type="ORF">CEXT_334201</name>
</gene>
<feature type="transmembrane region" description="Helical" evidence="1">
    <location>
        <begin position="20"/>
        <end position="41"/>
    </location>
</feature>
<dbReference type="Gene3D" id="3.40.50.10490">
    <property type="entry name" value="Glucose-6-phosphate isomerase like protein, domain 1"/>
    <property type="match status" value="2"/>
</dbReference>
<evidence type="ECO:0000313" key="3">
    <source>
        <dbReference type="Proteomes" id="UP001054945"/>
    </source>
</evidence>
<comment type="caution">
    <text evidence="2">The sequence shown here is derived from an EMBL/GenBank/DDBJ whole genome shotgun (WGS) entry which is preliminary data.</text>
</comment>
<protein>
    <submittedName>
        <fullName evidence="2">Uncharacterized protein</fullName>
    </submittedName>
</protein>
<evidence type="ECO:0000256" key="1">
    <source>
        <dbReference type="SAM" id="Phobius"/>
    </source>
</evidence>
<organism evidence="2 3">
    <name type="scientific">Caerostris extrusa</name>
    <name type="common">Bark spider</name>
    <name type="synonym">Caerostris bankana</name>
    <dbReference type="NCBI Taxonomy" id="172846"/>
    <lineage>
        <taxon>Eukaryota</taxon>
        <taxon>Metazoa</taxon>
        <taxon>Ecdysozoa</taxon>
        <taxon>Arthropoda</taxon>
        <taxon>Chelicerata</taxon>
        <taxon>Arachnida</taxon>
        <taxon>Araneae</taxon>
        <taxon>Araneomorphae</taxon>
        <taxon>Entelegynae</taxon>
        <taxon>Araneoidea</taxon>
        <taxon>Araneidae</taxon>
        <taxon>Caerostris</taxon>
    </lineage>
</organism>